<evidence type="ECO:0008006" key="3">
    <source>
        <dbReference type="Google" id="ProtNLM"/>
    </source>
</evidence>
<name>A0A8B3CM60_9LEPT</name>
<dbReference type="AlphaFoldDB" id="A0A8B3CM60"/>
<evidence type="ECO:0000313" key="2">
    <source>
        <dbReference type="Proteomes" id="UP000266669"/>
    </source>
</evidence>
<organism evidence="1 2">
    <name type="scientific">Leptospira stimsonii</name>
    <dbReference type="NCBI Taxonomy" id="2202203"/>
    <lineage>
        <taxon>Bacteria</taxon>
        <taxon>Pseudomonadati</taxon>
        <taxon>Spirochaetota</taxon>
        <taxon>Spirochaetia</taxon>
        <taxon>Leptospirales</taxon>
        <taxon>Leptospiraceae</taxon>
        <taxon>Leptospira</taxon>
    </lineage>
</organism>
<evidence type="ECO:0000313" key="1">
    <source>
        <dbReference type="EMBL" id="RHX83363.1"/>
    </source>
</evidence>
<gene>
    <name evidence="1" type="ORF">DLM78_21940</name>
</gene>
<reference evidence="2" key="1">
    <citation type="submission" date="2018-05" db="EMBL/GenBank/DDBJ databases">
        <title>Leptospira yasudae sp. nov. and Leptospira stimsonii sp. nov., two pathogenic species of the genus Leptospira isolated from environmental sources.</title>
        <authorList>
            <person name="Casanovas-Massana A."/>
            <person name="Hamond C."/>
            <person name="Santos L.A."/>
            <person name="Hacker K.P."/>
            <person name="Balassiano I."/>
            <person name="Medeiros M.A."/>
            <person name="Reis M.G."/>
            <person name="Ko A.I."/>
            <person name="Wunder E.A."/>
        </authorList>
    </citation>
    <scope>NUCLEOTIDE SEQUENCE [LARGE SCALE GENOMIC DNA]</scope>
    <source>
        <strain evidence="2">AMB6-RJ</strain>
    </source>
</reference>
<protein>
    <recommendedName>
        <fullName evidence="3">Lipoprotein</fullName>
    </recommendedName>
</protein>
<dbReference type="Proteomes" id="UP000266669">
    <property type="component" value="Unassembled WGS sequence"/>
</dbReference>
<comment type="caution">
    <text evidence="1">The sequence shown here is derived from an EMBL/GenBank/DDBJ whole genome shotgun (WGS) entry which is preliminary data.</text>
</comment>
<sequence length="74" mass="8540">MKIILIGLVLLTLNSCRFIKNDKCEDDAKYQFKEYCAPVIFQENFWKQGNSAYANACLILFVSKLDSCNKEQIP</sequence>
<proteinExistence type="predicted"/>
<accession>A0A8B3CM60</accession>
<dbReference type="EMBL" id="QHCS01000009">
    <property type="protein sequence ID" value="RHX83363.1"/>
    <property type="molecule type" value="Genomic_DNA"/>
</dbReference>